<keyword evidence="2 4" id="KW-0863">Zinc-finger</keyword>
<dbReference type="Gene3D" id="3.30.40.10">
    <property type="entry name" value="Zinc/RING finger domain, C3HC4 (zinc finger)"/>
    <property type="match status" value="1"/>
</dbReference>
<evidence type="ECO:0000256" key="4">
    <source>
        <dbReference type="PROSITE-ProRule" id="PRU00146"/>
    </source>
</evidence>
<evidence type="ECO:0000256" key="5">
    <source>
        <dbReference type="SAM" id="MobiDB-lite"/>
    </source>
</evidence>
<dbReference type="PANTHER" id="PTHR47162:SF9">
    <property type="entry name" value="PHD FINGER PROTEIN EHD3-LIKE"/>
    <property type="match status" value="1"/>
</dbReference>
<dbReference type="Proteomes" id="UP001367508">
    <property type="component" value="Unassembled WGS sequence"/>
</dbReference>
<evidence type="ECO:0000313" key="7">
    <source>
        <dbReference type="EMBL" id="KAK7320953.1"/>
    </source>
</evidence>
<name>A0AAN9KRJ6_CANGL</name>
<dbReference type="EMBL" id="JAYMYQ010000007">
    <property type="protein sequence ID" value="KAK7320953.1"/>
    <property type="molecule type" value="Genomic_DNA"/>
</dbReference>
<dbReference type="GO" id="GO:0008270">
    <property type="term" value="F:zinc ion binding"/>
    <property type="evidence" value="ECO:0007669"/>
    <property type="project" value="UniProtKB-KW"/>
</dbReference>
<feature type="domain" description="PHD-type" evidence="6">
    <location>
        <begin position="554"/>
        <end position="604"/>
    </location>
</feature>
<dbReference type="InterPro" id="IPR011011">
    <property type="entry name" value="Znf_FYVE_PHD"/>
</dbReference>
<dbReference type="SUPFAM" id="SSF57903">
    <property type="entry name" value="FYVE/PHD zinc finger"/>
    <property type="match status" value="2"/>
</dbReference>
<reference evidence="7 8" key="1">
    <citation type="submission" date="2024-01" db="EMBL/GenBank/DDBJ databases">
        <title>The genomes of 5 underutilized Papilionoideae crops provide insights into root nodulation and disease resistanc.</title>
        <authorList>
            <person name="Jiang F."/>
        </authorList>
    </citation>
    <scope>NUCLEOTIDE SEQUENCE [LARGE SCALE GENOMIC DNA]</scope>
    <source>
        <strain evidence="7">LVBAO_FW01</strain>
        <tissue evidence="7">Leaves</tissue>
    </source>
</reference>
<keyword evidence="1" id="KW-0479">Metal-binding</keyword>
<feature type="compositionally biased region" description="Polar residues" evidence="5">
    <location>
        <begin position="1"/>
        <end position="12"/>
    </location>
</feature>
<dbReference type="InterPro" id="IPR019786">
    <property type="entry name" value="Zinc_finger_PHD-type_CS"/>
</dbReference>
<evidence type="ECO:0000256" key="3">
    <source>
        <dbReference type="ARBA" id="ARBA00022833"/>
    </source>
</evidence>
<feature type="region of interest" description="Disordered" evidence="5">
    <location>
        <begin position="1"/>
        <end position="22"/>
    </location>
</feature>
<evidence type="ECO:0000259" key="6">
    <source>
        <dbReference type="PROSITE" id="PS50016"/>
    </source>
</evidence>
<dbReference type="InterPro" id="IPR019787">
    <property type="entry name" value="Znf_PHD-finger"/>
</dbReference>
<proteinExistence type="predicted"/>
<dbReference type="FunFam" id="2.30.30.1150:FF:000005">
    <property type="entry name" value="PHD finger protein EHD3 isoform A"/>
    <property type="match status" value="1"/>
</dbReference>
<dbReference type="SMART" id="SM00249">
    <property type="entry name" value="PHD"/>
    <property type="match status" value="3"/>
</dbReference>
<evidence type="ECO:0000313" key="8">
    <source>
        <dbReference type="Proteomes" id="UP001367508"/>
    </source>
</evidence>
<keyword evidence="8" id="KW-1185">Reference proteome</keyword>
<accession>A0AAN9KRJ6</accession>
<protein>
    <recommendedName>
        <fullName evidence="6">PHD-type domain-containing protein</fullName>
    </recommendedName>
</protein>
<sequence length="824" mass="89986">METEDGTSNAENADQAGPVRSLDFEAVNNGVTIEGGNGVGEGEEVQGLKDEAVNNGMEIEGGDGVPQGEEVQGLKEEAVNNGIEIEGGNGVAEGEEVQDLKSEAVNNGVAIEGGKGVVESEEVWILKNEVINNGVAIADGNGVADGEEVWVLKNEVKTNGLAITDGIGVTEDGEFWGLKDKAVNIGVTIADTSGVAEVGELWGSKNDAVNNEVPIANGNGVADSREVQGSKDEAVNKDVVISDGNRVAEGKEGQCLKNGMAIAHVFGVAEGDSGAIECFRTYKRRKHVKSSSESKVQENSREFVEAASHLSDQVMKKPCDLAVGNTSKDYSHGHWGNVVLKHLYHSLGKDNGGMDWCIREALVNHPKINCATIVTETFKVDKDDQECSSQFEWLSHRLQSEANGHANVMHNGFSSESDGHGATERCQRVFCNILASEKFGSLCKVLLENFQGMKPESVFDFSVINSRMEGRAYEQSPTLFLSDVQQVWRKLQNTGNQIVAIAKSLSNMSKASFCEQMGISAQCSFEDEKQVFCNQESNSHMKPEQTEECATHKFGTCRHCGEKADGTDCLVCDSCEEMYHVSCIEPAVKEIPHKSWFCTNCTASGIGSRHENCVVCDRLNVPKMPKNIVGEESIPTNEETLNELEENSNCTYDGVQVSIGGRNSSECKICKMEVDGDKIKICGHPFCPSKYYHVRCLSSKQIKAYGHCWYCPSCLCQVCLADKDDDKIVLCDGCDHAYHVYCMKPPRNSVPRGKWFCKKCDAGIQVIRRARTAYESNKWKAGEDDSKPNDNIDKKWNNKRGRDSDKVGGMDMLLTAANTLNFED</sequence>
<dbReference type="PROSITE" id="PS50016">
    <property type="entry name" value="ZF_PHD_2"/>
    <property type="match status" value="2"/>
</dbReference>
<feature type="region of interest" description="Disordered" evidence="5">
    <location>
        <begin position="778"/>
        <end position="805"/>
    </location>
</feature>
<dbReference type="PANTHER" id="PTHR47162">
    <property type="entry name" value="OS02G0192300 PROTEIN"/>
    <property type="match status" value="1"/>
</dbReference>
<dbReference type="Gene3D" id="2.30.30.1150">
    <property type="match status" value="1"/>
</dbReference>
<keyword evidence="3" id="KW-0862">Zinc</keyword>
<gene>
    <name evidence="7" type="ORF">VNO77_30941</name>
</gene>
<dbReference type="InterPro" id="IPR013083">
    <property type="entry name" value="Znf_RING/FYVE/PHD"/>
</dbReference>
<evidence type="ECO:0000256" key="1">
    <source>
        <dbReference type="ARBA" id="ARBA00022723"/>
    </source>
</evidence>
<organism evidence="7 8">
    <name type="scientific">Canavalia gladiata</name>
    <name type="common">Sword bean</name>
    <name type="synonym">Dolichos gladiatus</name>
    <dbReference type="NCBI Taxonomy" id="3824"/>
    <lineage>
        <taxon>Eukaryota</taxon>
        <taxon>Viridiplantae</taxon>
        <taxon>Streptophyta</taxon>
        <taxon>Embryophyta</taxon>
        <taxon>Tracheophyta</taxon>
        <taxon>Spermatophyta</taxon>
        <taxon>Magnoliopsida</taxon>
        <taxon>eudicotyledons</taxon>
        <taxon>Gunneridae</taxon>
        <taxon>Pentapetalae</taxon>
        <taxon>rosids</taxon>
        <taxon>fabids</taxon>
        <taxon>Fabales</taxon>
        <taxon>Fabaceae</taxon>
        <taxon>Papilionoideae</taxon>
        <taxon>50 kb inversion clade</taxon>
        <taxon>NPAAA clade</taxon>
        <taxon>indigoferoid/millettioid clade</taxon>
        <taxon>Phaseoleae</taxon>
        <taxon>Canavalia</taxon>
    </lineage>
</organism>
<comment type="caution">
    <text evidence="7">The sequence shown here is derived from an EMBL/GenBank/DDBJ whole genome shotgun (WGS) entry which is preliminary data.</text>
</comment>
<evidence type="ECO:0000256" key="2">
    <source>
        <dbReference type="ARBA" id="ARBA00022771"/>
    </source>
</evidence>
<dbReference type="PROSITE" id="PS01359">
    <property type="entry name" value="ZF_PHD_1"/>
    <property type="match status" value="1"/>
</dbReference>
<feature type="domain" description="PHD-type" evidence="6">
    <location>
        <begin position="713"/>
        <end position="763"/>
    </location>
</feature>
<dbReference type="AlphaFoldDB" id="A0AAN9KRJ6"/>
<dbReference type="InterPro" id="IPR001965">
    <property type="entry name" value="Znf_PHD"/>
</dbReference>
<dbReference type="Pfam" id="PF00628">
    <property type="entry name" value="PHD"/>
    <property type="match status" value="2"/>
</dbReference>